<feature type="region of interest" description="Disordered" evidence="2">
    <location>
        <begin position="742"/>
        <end position="761"/>
    </location>
</feature>
<dbReference type="Pfam" id="PF13884">
    <property type="entry name" value="Peptidase_S74"/>
    <property type="match status" value="1"/>
</dbReference>
<keyword evidence="1" id="KW-0175">Coiled coil</keyword>
<sequence>MGKNGYIFVIVLLWLIPFVGKGQSLNGRFYITGASEVASTPNSNYSIEGVFTDPRYINSAADILPGDMIADVLGLTFRIDKITHLNGSSITVDATYLRGALDVYDTYPTSYNTGTLFRPTPNGYPQLTNDQEYVNEGLKIAVINSAIQDIDKDIRGFKSGTEADLPATPKAGDLFYNVTEKKLYAYTADGWVPVGGGVIASGTTAEFPNPAKSGEMFLNKDDNKTYIYNGALWLELSTNGSTPSANINPDPTKVSVKEGDLFYNISDHKLYVYNGTVWMPINNLLRNGQIFVGNASNTPVSVALTGDATITNIGKLTIQPLAITDEKLDKTKIPLSGFGIPLDNVSMGDATTNFKIINLANPSTNSDAATKGYVDALVSAPGSMVLANNNFLVGNSSNKAIGVLKSLIPISGFDKAGANVSMGGGTPVTNFKITNMADPTAAQDAATKAYVDGRQVNAANILLPTGNFLVGDIAGKAVATLKNTVSLTGFAAPTADIAAGGFKITGLANPVDAQDAVTKGYIDTKTFDPARINLAKDLFMIGDVNGKATGIEKNTIPLSGFKDPATDISLAGFLLTNIGTPLAETDATNKKYVDDLFSTPSSILALPSGNLFVGNSTGKATATPKIQVPLSGFGKATENVNMGDAVNQFNISFLKDPVFEQDAATKNYVDSKLSTPGVITLSTDHIFVGDASNKANGVLKNTVPVSDFGAAIADVVMGDGTTNFKITSLADPTTDQDAATKKYVDSKTSETPTGPTAPTGAKAGDTYYNTVEGRLYVYNGTTWVPVDNKLSDGHLFVGSPAGIAVSTPKNVVPLSGFGSAQGDVAMGNFKLINLAEPTLDQDAATKKYVDAKTVKMPTGPTAPANPVVGDTYYNTAENRLYVYNGTGWVAVDNKLATGELYVGNAAGIAESTTKDKVLISGFGIAKADVALGDGTANFKITNLANPAADQDAATKKYVDDKTGKTPIGPTAPTNPLVGDTYYNTAENRFYVYNGTGWVAVDNKLATGELYVGNAAGIAESTTKDKVLISGFGAAKADLVLGDGIAANFKVTNMADPIADQDAATKKYVDAGITNATAAGRDNLGNHLATESIKLSAFSISNDGGTGKGLTFDTQGNAILAQDLTINGNLYTPSDRNLKSNIETLTTVLQKINQIRGVSFEYKDQTKYATGVKIGVIAQELQKVYPEMVTKGKDGFLKVDYTQLTGMLIQAVKEQQEEIDGLKIRMDKQQEQINNILKNMQ</sequence>
<dbReference type="PROSITE" id="PS51688">
    <property type="entry name" value="ICA"/>
    <property type="match status" value="1"/>
</dbReference>
<comment type="caution">
    <text evidence="4">The sequence shown here is derived from an EMBL/GenBank/DDBJ whole genome shotgun (WGS) entry which is preliminary data.</text>
</comment>
<organism evidence="4 5">
    <name type="scientific">Pedobacter hiemivivus</name>
    <dbReference type="NCBI Taxonomy" id="2530454"/>
    <lineage>
        <taxon>Bacteria</taxon>
        <taxon>Pseudomonadati</taxon>
        <taxon>Bacteroidota</taxon>
        <taxon>Sphingobacteriia</taxon>
        <taxon>Sphingobacteriales</taxon>
        <taxon>Sphingobacteriaceae</taxon>
        <taxon>Pedobacter</taxon>
    </lineage>
</organism>
<dbReference type="AlphaFoldDB" id="A0A4R0N7H6"/>
<reference evidence="4 5" key="1">
    <citation type="submission" date="2019-02" db="EMBL/GenBank/DDBJ databases">
        <title>Pedobacter sp. RP-3-8 sp. nov., isolated from Arctic soil.</title>
        <authorList>
            <person name="Dahal R.H."/>
        </authorList>
    </citation>
    <scope>NUCLEOTIDE SEQUENCE [LARGE SCALE GENOMIC DNA]</scope>
    <source>
        <strain evidence="4 5">RP-3-8</strain>
    </source>
</reference>
<evidence type="ECO:0000313" key="4">
    <source>
        <dbReference type="EMBL" id="TCC96041.1"/>
    </source>
</evidence>
<feature type="coiled-coil region" evidence="1">
    <location>
        <begin position="1211"/>
        <end position="1238"/>
    </location>
</feature>
<evidence type="ECO:0000259" key="3">
    <source>
        <dbReference type="PROSITE" id="PS51688"/>
    </source>
</evidence>
<name>A0A4R0N7H6_9SPHI</name>
<keyword evidence="5" id="KW-1185">Reference proteome</keyword>
<accession>A0A4R0N7H6</accession>
<evidence type="ECO:0000256" key="2">
    <source>
        <dbReference type="SAM" id="MobiDB-lite"/>
    </source>
</evidence>
<dbReference type="RefSeq" id="WP_131609629.1">
    <property type="nucleotide sequence ID" value="NZ_SJSM01000007.1"/>
</dbReference>
<evidence type="ECO:0000313" key="5">
    <source>
        <dbReference type="Proteomes" id="UP000291117"/>
    </source>
</evidence>
<evidence type="ECO:0000256" key="1">
    <source>
        <dbReference type="SAM" id="Coils"/>
    </source>
</evidence>
<feature type="domain" description="Peptidase S74" evidence="3">
    <location>
        <begin position="1133"/>
        <end position="1225"/>
    </location>
</feature>
<dbReference type="EMBL" id="SJSM01000007">
    <property type="protein sequence ID" value="TCC96041.1"/>
    <property type="molecule type" value="Genomic_DNA"/>
</dbReference>
<dbReference type="Proteomes" id="UP000291117">
    <property type="component" value="Unassembled WGS sequence"/>
</dbReference>
<proteinExistence type="predicted"/>
<dbReference type="OrthoDB" id="9808953at2"/>
<feature type="compositionally biased region" description="Low complexity" evidence="2">
    <location>
        <begin position="751"/>
        <end position="761"/>
    </location>
</feature>
<dbReference type="InterPro" id="IPR030392">
    <property type="entry name" value="S74_ICA"/>
</dbReference>
<protein>
    <recommendedName>
        <fullName evidence="3">Peptidase S74 domain-containing protein</fullName>
    </recommendedName>
</protein>
<gene>
    <name evidence="4" type="ORF">EZ444_13410</name>
</gene>